<keyword evidence="2 3" id="KW-0449">Lipoprotein</keyword>
<keyword evidence="2" id="KW-0472">Membrane</keyword>
<keyword evidence="2" id="KW-0812">Transmembrane</keyword>
<dbReference type="STRING" id="420953.SAMN05192543_10985"/>
<keyword evidence="2" id="KW-1134">Transmembrane beta strand</keyword>
<dbReference type="SUPFAM" id="SSF56954">
    <property type="entry name" value="Outer membrane efflux proteins (OEP)"/>
    <property type="match status" value="1"/>
</dbReference>
<evidence type="ECO:0000256" key="2">
    <source>
        <dbReference type="RuleBase" id="RU362097"/>
    </source>
</evidence>
<dbReference type="GO" id="GO:0015562">
    <property type="term" value="F:efflux transmembrane transporter activity"/>
    <property type="evidence" value="ECO:0007669"/>
    <property type="project" value="InterPro"/>
</dbReference>
<gene>
    <name evidence="3" type="ORF">SAMN05192543_10985</name>
</gene>
<protein>
    <submittedName>
        <fullName evidence="3">Efflux transporter, outer membrane factor (OMF) lipoprotein, NodT family</fullName>
    </submittedName>
</protein>
<feature type="chain" id="PRO_5011330100" evidence="2">
    <location>
        <begin position="28"/>
        <end position="499"/>
    </location>
</feature>
<keyword evidence="2" id="KW-0564">Palmitate</keyword>
<dbReference type="InterPro" id="IPR003423">
    <property type="entry name" value="OMP_efflux"/>
</dbReference>
<name>A0A1I3T4K1_9BURK</name>
<dbReference type="GO" id="GO:0005886">
    <property type="term" value="C:plasma membrane"/>
    <property type="evidence" value="ECO:0007669"/>
    <property type="project" value="UniProtKB-SubCell"/>
</dbReference>
<dbReference type="Proteomes" id="UP000199548">
    <property type="component" value="Unassembled WGS sequence"/>
</dbReference>
<reference evidence="3 4" key="1">
    <citation type="submission" date="2016-10" db="EMBL/GenBank/DDBJ databases">
        <authorList>
            <person name="de Groot N.N."/>
        </authorList>
    </citation>
    <scope>NUCLEOTIDE SEQUENCE [LARGE SCALE GENOMIC DNA]</scope>
    <source>
        <strain evidence="3 4">LMG 23650</strain>
    </source>
</reference>
<dbReference type="EMBL" id="FOQU01000009">
    <property type="protein sequence ID" value="SFJ65442.1"/>
    <property type="molecule type" value="Genomic_DNA"/>
</dbReference>
<dbReference type="PANTHER" id="PTHR30203:SF25">
    <property type="entry name" value="OUTER MEMBRANE PROTEIN-RELATED"/>
    <property type="match status" value="1"/>
</dbReference>
<dbReference type="AlphaFoldDB" id="A0A1I3T4K1"/>
<accession>A0A1I3T4K1</accession>
<comment type="subcellular location">
    <subcellularLocation>
        <location evidence="2">Cell membrane</location>
        <topology evidence="2">Lipid-anchor</topology>
    </subcellularLocation>
</comment>
<evidence type="ECO:0000313" key="4">
    <source>
        <dbReference type="Proteomes" id="UP000199548"/>
    </source>
</evidence>
<dbReference type="InterPro" id="IPR010131">
    <property type="entry name" value="MdtP/NodT-like"/>
</dbReference>
<dbReference type="Pfam" id="PF02321">
    <property type="entry name" value="OEP"/>
    <property type="match status" value="2"/>
</dbReference>
<dbReference type="PROSITE" id="PS51257">
    <property type="entry name" value="PROKAR_LIPOPROTEIN"/>
    <property type="match status" value="1"/>
</dbReference>
<feature type="signal peptide" evidence="2">
    <location>
        <begin position="1"/>
        <end position="27"/>
    </location>
</feature>
<dbReference type="PANTHER" id="PTHR30203">
    <property type="entry name" value="OUTER MEMBRANE CATION EFFLUX PROTEIN"/>
    <property type="match status" value="1"/>
</dbReference>
<evidence type="ECO:0000256" key="1">
    <source>
        <dbReference type="ARBA" id="ARBA00007613"/>
    </source>
</evidence>
<organism evidence="3 4">
    <name type="scientific">Paraburkholderia megapolitana</name>
    <dbReference type="NCBI Taxonomy" id="420953"/>
    <lineage>
        <taxon>Bacteria</taxon>
        <taxon>Pseudomonadati</taxon>
        <taxon>Pseudomonadota</taxon>
        <taxon>Betaproteobacteria</taxon>
        <taxon>Burkholderiales</taxon>
        <taxon>Burkholderiaceae</taxon>
        <taxon>Paraburkholderia</taxon>
    </lineage>
</organism>
<keyword evidence="2" id="KW-0732">Signal</keyword>
<keyword evidence="4" id="KW-1185">Reference proteome</keyword>
<dbReference type="Gene3D" id="1.20.1600.10">
    <property type="entry name" value="Outer membrane efflux proteins (OEP)"/>
    <property type="match status" value="1"/>
</dbReference>
<proteinExistence type="inferred from homology"/>
<evidence type="ECO:0000313" key="3">
    <source>
        <dbReference type="EMBL" id="SFJ65442.1"/>
    </source>
</evidence>
<dbReference type="OrthoDB" id="9770517at2"/>
<comment type="similarity">
    <text evidence="1 2">Belongs to the outer membrane factor (OMF) (TC 1.B.17) family.</text>
</comment>
<dbReference type="NCBIfam" id="TIGR01845">
    <property type="entry name" value="outer_NodT"/>
    <property type="match status" value="1"/>
</dbReference>
<sequence length="499" mass="52605">MTTAKFLLPLAASAVLLGACTVGPDFKAPEASTPATWHDALATQSALSGETRVTAEADPDPQWWRSFNDATLTSLIDRATRGNLDVQIAVVRIAEARASERSIAAAGLPSINASASYTHEDVGQGLASSSSSAPPGGNPGLAALVDSLTKPVNIYQGSLDASWELDLFGRVRRSVEAANASTVAAIGNRDDALVTLQAEVAQTYAQLRAAQASRDTALADLVAEQQILDLTRERASNGLVTDLDVESATSAVGTLEASLAQYDQQIAASLNGLAVLLGEAPGALDAELATATPIPPPPPQVPVGLPASLARRRPDIRVAEAQLHRQTAEVGVAVAQFYPDISLTGQVGQESTKPGDITKWANNFYSFGPSVSLPIFQGGQLRANLKLAKADQAEAALSYRKTVLGALQDVDNALSAYRAELRRHQALEKTVSAETKALALATNQYKNGVSTFIDVLTAENTLEQQRQQFIQSTLTLTTDVVTLYKALGGGWQQQEEVKS</sequence>
<dbReference type="Gene3D" id="2.20.200.10">
    <property type="entry name" value="Outer membrane efflux proteins (OEP)"/>
    <property type="match status" value="1"/>
</dbReference>
<dbReference type="RefSeq" id="WP_091017805.1">
    <property type="nucleotide sequence ID" value="NZ_CP041743.1"/>
</dbReference>